<evidence type="ECO:0000313" key="1">
    <source>
        <dbReference type="EMBL" id="HIV62712.1"/>
    </source>
</evidence>
<accession>A0A9D1TI40</accession>
<comment type="caution">
    <text evidence="1">The sequence shown here is derived from an EMBL/GenBank/DDBJ whole genome shotgun (WGS) entry which is preliminary data.</text>
</comment>
<dbReference type="Proteomes" id="UP000886808">
    <property type="component" value="Unassembled WGS sequence"/>
</dbReference>
<dbReference type="InterPro" id="IPR025346">
    <property type="entry name" value="DUF4250"/>
</dbReference>
<reference evidence="1" key="1">
    <citation type="journal article" date="2021" name="PeerJ">
        <title>Extensive microbial diversity within the chicken gut microbiome revealed by metagenomics and culture.</title>
        <authorList>
            <person name="Gilroy R."/>
            <person name="Ravi A."/>
            <person name="Getino M."/>
            <person name="Pursley I."/>
            <person name="Horton D.L."/>
            <person name="Alikhan N.F."/>
            <person name="Baker D."/>
            <person name="Gharbi K."/>
            <person name="Hall N."/>
            <person name="Watson M."/>
            <person name="Adriaenssens E.M."/>
            <person name="Foster-Nyarko E."/>
            <person name="Jarju S."/>
            <person name="Secka A."/>
            <person name="Antonio M."/>
            <person name="Oren A."/>
            <person name="Chaudhuri R.R."/>
            <person name="La Ragione R."/>
            <person name="Hildebrand F."/>
            <person name="Pallen M.J."/>
        </authorList>
    </citation>
    <scope>NUCLEOTIDE SEQUENCE</scope>
    <source>
        <strain evidence="1">CHK193-4272</strain>
    </source>
</reference>
<dbReference type="Pfam" id="PF14056">
    <property type="entry name" value="DUF4250"/>
    <property type="match status" value="1"/>
</dbReference>
<name>A0A9D1TI40_9FIRM</name>
<sequence>MSLPNDPIMLLSVVNTMLRDRYNSLDALCDGENLAKSAIEHRLATVGYEYMSEINQFR</sequence>
<protein>
    <submittedName>
        <fullName evidence="1">DUF4250 domain-containing protein</fullName>
    </submittedName>
</protein>
<organism evidence="1 2">
    <name type="scientific">Candidatus Butyricicoccus avistercoris</name>
    <dbReference type="NCBI Taxonomy" id="2838518"/>
    <lineage>
        <taxon>Bacteria</taxon>
        <taxon>Bacillati</taxon>
        <taxon>Bacillota</taxon>
        <taxon>Clostridia</taxon>
        <taxon>Eubacteriales</taxon>
        <taxon>Butyricicoccaceae</taxon>
        <taxon>Butyricicoccus</taxon>
    </lineage>
</organism>
<reference evidence="1" key="2">
    <citation type="submission" date="2021-04" db="EMBL/GenBank/DDBJ databases">
        <authorList>
            <person name="Gilroy R."/>
        </authorList>
    </citation>
    <scope>NUCLEOTIDE SEQUENCE</scope>
    <source>
        <strain evidence="1">CHK193-4272</strain>
    </source>
</reference>
<dbReference type="AlphaFoldDB" id="A0A9D1TI40"/>
<proteinExistence type="predicted"/>
<dbReference type="EMBL" id="DXIE01000045">
    <property type="protein sequence ID" value="HIV62712.1"/>
    <property type="molecule type" value="Genomic_DNA"/>
</dbReference>
<evidence type="ECO:0000313" key="2">
    <source>
        <dbReference type="Proteomes" id="UP000886808"/>
    </source>
</evidence>
<gene>
    <name evidence="1" type="ORF">H9746_07740</name>
</gene>